<evidence type="ECO:0000313" key="3">
    <source>
        <dbReference type="EMBL" id="KAK1618093.1"/>
    </source>
</evidence>
<dbReference type="EMBL" id="JAUUTY010000006">
    <property type="protein sequence ID" value="KAK1618093.1"/>
    <property type="molecule type" value="Genomic_DNA"/>
</dbReference>
<gene>
    <name evidence="3" type="ORF">QYE76_023610</name>
</gene>
<reference evidence="3" key="1">
    <citation type="submission" date="2023-07" db="EMBL/GenBank/DDBJ databases">
        <title>A chromosome-level genome assembly of Lolium multiflorum.</title>
        <authorList>
            <person name="Chen Y."/>
            <person name="Copetti D."/>
            <person name="Kolliker R."/>
            <person name="Studer B."/>
        </authorList>
    </citation>
    <scope>NUCLEOTIDE SEQUENCE</scope>
    <source>
        <strain evidence="3">02402/16</strain>
        <tissue evidence="3">Leaf</tissue>
    </source>
</reference>
<feature type="region of interest" description="Disordered" evidence="2">
    <location>
        <begin position="1"/>
        <end position="169"/>
    </location>
</feature>
<organism evidence="3 4">
    <name type="scientific">Lolium multiflorum</name>
    <name type="common">Italian ryegrass</name>
    <name type="synonym">Lolium perenne subsp. multiflorum</name>
    <dbReference type="NCBI Taxonomy" id="4521"/>
    <lineage>
        <taxon>Eukaryota</taxon>
        <taxon>Viridiplantae</taxon>
        <taxon>Streptophyta</taxon>
        <taxon>Embryophyta</taxon>
        <taxon>Tracheophyta</taxon>
        <taxon>Spermatophyta</taxon>
        <taxon>Magnoliopsida</taxon>
        <taxon>Liliopsida</taxon>
        <taxon>Poales</taxon>
        <taxon>Poaceae</taxon>
        <taxon>BOP clade</taxon>
        <taxon>Pooideae</taxon>
        <taxon>Poodae</taxon>
        <taxon>Poeae</taxon>
        <taxon>Poeae Chloroplast Group 2 (Poeae type)</taxon>
        <taxon>Loliodinae</taxon>
        <taxon>Loliinae</taxon>
        <taxon>Lolium</taxon>
    </lineage>
</organism>
<feature type="compositionally biased region" description="Acidic residues" evidence="2">
    <location>
        <begin position="101"/>
        <end position="113"/>
    </location>
</feature>
<accession>A0AAD8VV91</accession>
<evidence type="ECO:0000313" key="4">
    <source>
        <dbReference type="Proteomes" id="UP001231189"/>
    </source>
</evidence>
<dbReference type="Proteomes" id="UP001231189">
    <property type="component" value="Unassembled WGS sequence"/>
</dbReference>
<keyword evidence="1" id="KW-0175">Coiled coil</keyword>
<evidence type="ECO:0000256" key="1">
    <source>
        <dbReference type="SAM" id="Coils"/>
    </source>
</evidence>
<feature type="coiled-coil region" evidence="1">
    <location>
        <begin position="208"/>
        <end position="249"/>
    </location>
</feature>
<evidence type="ECO:0000256" key="2">
    <source>
        <dbReference type="SAM" id="MobiDB-lite"/>
    </source>
</evidence>
<dbReference type="AlphaFoldDB" id="A0AAD8VV91"/>
<feature type="compositionally biased region" description="Low complexity" evidence="2">
    <location>
        <begin position="7"/>
        <end position="25"/>
    </location>
</feature>
<proteinExistence type="predicted"/>
<feature type="compositionally biased region" description="Polar residues" evidence="2">
    <location>
        <begin position="142"/>
        <end position="153"/>
    </location>
</feature>
<name>A0AAD8VV91_LOLMU</name>
<sequence>MVKKKNSSAAASSTSGGTAAKSSSSLPKGSAPNAPPPAPAPLAPPSSTTKPGDWIASSITKRDEKRSRSLGLISSDEGNVVLPAVEETRASPMKRSTGGFADEDDLFDIDEGLIEPPSKKAKTGAAPPDVVASEASAPKATPTAQVSTASSLSKGKDVPSAATTATPPSESLFDYNLNFPEAFASQFTSLEADKVRLQEEVKSSSSKLDGAIKKAAMARQEVDSLKEELGKLKERLKEEEARAAEKDELLRQSSLALLEAANIPAVALDKVPNNSPANGVSMALASHQLTRELLEKGKGAMARMHSMIFPKINQDKTLGQLIDAFAVDTKEVIEVFKHTSRTYGALLAFQIMMGHGFKADIEEMSKELPKEQDGQFVDLSTFKISALKCARQLLELVSSKKTSVFPVPSFVDDSSGALPEGDRIQRMKDRITQMEKDLRSTYALAAIVNKKSEIAAEWSANLLAIANAVGDLETLYPKVLLPANIIVDKLEEYSKVPEERETPQG</sequence>
<comment type="caution">
    <text evidence="3">The sequence shown here is derived from an EMBL/GenBank/DDBJ whole genome shotgun (WGS) entry which is preliminary data.</text>
</comment>
<protein>
    <submittedName>
        <fullName evidence="3">Uncharacterized protein</fullName>
    </submittedName>
</protein>
<keyword evidence="4" id="KW-1185">Reference proteome</keyword>
<feature type="compositionally biased region" description="Pro residues" evidence="2">
    <location>
        <begin position="33"/>
        <end position="44"/>
    </location>
</feature>